<organism evidence="6">
    <name type="scientific">uncultured Flavobacteriia bacterium</name>
    <dbReference type="NCBI Taxonomy" id="212695"/>
    <lineage>
        <taxon>Bacteria</taxon>
        <taxon>Pseudomonadati</taxon>
        <taxon>Bacteroidota</taxon>
        <taxon>Flavobacteriia</taxon>
        <taxon>environmental samples</taxon>
    </lineage>
</organism>
<dbReference type="Pfam" id="PF12831">
    <property type="entry name" value="FAD_oxidored"/>
    <property type="match status" value="1"/>
</dbReference>
<dbReference type="InterPro" id="IPR036188">
    <property type="entry name" value="FAD/NAD-bd_sf"/>
</dbReference>
<dbReference type="Gene3D" id="3.50.50.60">
    <property type="entry name" value="FAD/NAD(P)-binding domain"/>
    <property type="match status" value="1"/>
</dbReference>
<protein>
    <recommendedName>
        <fullName evidence="7">FAD dependent oxidoreductase</fullName>
    </recommendedName>
</protein>
<evidence type="ECO:0000256" key="5">
    <source>
        <dbReference type="ARBA" id="ARBA00023014"/>
    </source>
</evidence>
<gene>
    <name evidence="6" type="ORF">VIS_S18CTB50022</name>
</gene>
<sequence>MITFKKYYNLKNIKRIVIPFFLILLLLIYSCQRTDIETEVLVIGGSTSGVAAALSSARQGVSTVLIEEGPWLGGMLTAAGVSGVDGNTKLPSGIWGEFRDSLIQRYGSEKALQSGWVSNHLFEPHVGNQIFQNMVKGELFLRTLLGKKITAIEKHEKGWKVKLNDQKYDYTLNAKIVVDATEMGDIAAKVGVPYEIGMDSRYTYGEDIAPKKENDVIQDLTYVMILEDFGSDKTIEKPVDYDPYNFYCSSESNNCIKESINRVLWPKDSLLSYGRLPNGKVMINWPINGNDYYVNAIEQSFEERKKSFEKAKQKSLQFLYYLQTELGFNTYGLSEGEFPTDDNLPLIPYHRESRRIRGLTTLTVNHIAQPYDQDLPLYRTGIAVGDYPVDHHHASHPRAEELPELHFYPVPSYNVPMGCLLPKKIKNFIVAEKSISVTNIVNGSTRLQPVVLQIGQAAGLMAAISIKENIQPAQLSVRKVQTQLLKEGGYLLPYLDVPKDDPNFKVYQRIGATGIIKGIGMNVGWENQTWFFPDKNLSQDDMEHALLVLRQIKYVRSPKSLKNSDMIEWFDSLQVNFISKKVVSGRENEIINISKIVDKKIINFEVMKRGVFAKLLDVILDPFHLFPIDTNGKFIKN</sequence>
<keyword evidence="4" id="KW-0408">Iron</keyword>
<dbReference type="PANTHER" id="PTHR43498:SF1">
    <property type="entry name" value="COB--COM HETERODISULFIDE REDUCTASE IRON-SULFUR SUBUNIT A"/>
    <property type="match status" value="1"/>
</dbReference>
<dbReference type="AlphaFoldDB" id="H6RH42"/>
<reference evidence="6" key="1">
    <citation type="journal article" date="2012" name="Environ. Microbiol.">
        <title>Genomic content of uncultured Bacteroidetes from contrasting oceanic provinces in the North Atlantic Ocean.</title>
        <authorList>
            <person name="Gomez-Pereira P.R."/>
            <person name="Schuler M."/>
            <person name="Fuchs B.M."/>
            <person name="Bennke C."/>
            <person name="Teeling H."/>
            <person name="Waldmann J."/>
            <person name="Richter M."/>
            <person name="Barbe V."/>
            <person name="Bataille E."/>
            <person name="Glockner F.O."/>
            <person name="Amann R."/>
        </authorList>
    </citation>
    <scope>NUCLEOTIDE SEQUENCE</scope>
</reference>
<reference evidence="6" key="2">
    <citation type="submission" date="2012-02" db="EMBL/GenBank/DDBJ databases">
        <authorList>
            <person name="Genoscope - CEA"/>
        </authorList>
    </citation>
    <scope>NUCLEOTIDE SEQUENCE</scope>
</reference>
<keyword evidence="5" id="KW-0411">Iron-sulfur</keyword>
<dbReference type="PANTHER" id="PTHR43498">
    <property type="entry name" value="FERREDOXIN:COB-COM HETERODISULFIDE REDUCTASE SUBUNIT A"/>
    <property type="match status" value="1"/>
</dbReference>
<dbReference type="PROSITE" id="PS51257">
    <property type="entry name" value="PROKAR_LIPOPROTEIN"/>
    <property type="match status" value="1"/>
</dbReference>
<proteinExistence type="predicted"/>
<dbReference type="GO" id="GO:0051539">
    <property type="term" value="F:4 iron, 4 sulfur cluster binding"/>
    <property type="evidence" value="ECO:0007669"/>
    <property type="project" value="UniProtKB-KW"/>
</dbReference>
<accession>H6RH42</accession>
<dbReference type="GO" id="GO:0046872">
    <property type="term" value="F:metal ion binding"/>
    <property type="evidence" value="ECO:0007669"/>
    <property type="project" value="UniProtKB-KW"/>
</dbReference>
<evidence type="ECO:0008006" key="7">
    <source>
        <dbReference type="Google" id="ProtNLM"/>
    </source>
</evidence>
<dbReference type="EMBL" id="FO117605">
    <property type="protein sequence ID" value="CCG00353.1"/>
    <property type="molecule type" value="Genomic_DNA"/>
</dbReference>
<dbReference type="SUPFAM" id="SSF51905">
    <property type="entry name" value="FAD/NAD(P)-binding domain"/>
    <property type="match status" value="1"/>
</dbReference>
<keyword evidence="2" id="KW-0479">Metal-binding</keyword>
<evidence type="ECO:0000256" key="1">
    <source>
        <dbReference type="ARBA" id="ARBA00022485"/>
    </source>
</evidence>
<evidence type="ECO:0000256" key="4">
    <source>
        <dbReference type="ARBA" id="ARBA00023004"/>
    </source>
</evidence>
<evidence type="ECO:0000256" key="3">
    <source>
        <dbReference type="ARBA" id="ARBA00023002"/>
    </source>
</evidence>
<dbReference type="GO" id="GO:0016491">
    <property type="term" value="F:oxidoreductase activity"/>
    <property type="evidence" value="ECO:0007669"/>
    <property type="project" value="UniProtKB-KW"/>
</dbReference>
<dbReference type="InterPro" id="IPR039650">
    <property type="entry name" value="HdrA-like"/>
</dbReference>
<keyword evidence="3" id="KW-0560">Oxidoreductase</keyword>
<keyword evidence="1" id="KW-0004">4Fe-4S</keyword>
<evidence type="ECO:0000256" key="2">
    <source>
        <dbReference type="ARBA" id="ARBA00022723"/>
    </source>
</evidence>
<evidence type="ECO:0000313" key="6">
    <source>
        <dbReference type="EMBL" id="CCG00353.1"/>
    </source>
</evidence>
<name>H6RH42_9BACT</name>